<dbReference type="Pfam" id="PF00128">
    <property type="entry name" value="Alpha-amylase"/>
    <property type="match status" value="1"/>
</dbReference>
<dbReference type="GO" id="GO:0003844">
    <property type="term" value="F:1,4-alpha-glucan branching enzyme activity"/>
    <property type="evidence" value="ECO:0007669"/>
    <property type="project" value="UniProtKB-UniRule"/>
</dbReference>
<name>A0A0W1AFV9_9GAMM</name>
<dbReference type="SUPFAM" id="SSF51445">
    <property type="entry name" value="(Trans)glycosidases"/>
    <property type="match status" value="1"/>
</dbReference>
<dbReference type="GO" id="GO:0005829">
    <property type="term" value="C:cytosol"/>
    <property type="evidence" value="ECO:0007669"/>
    <property type="project" value="TreeGrafter"/>
</dbReference>
<evidence type="ECO:0000256" key="5">
    <source>
        <dbReference type="ARBA" id="ARBA00023277"/>
    </source>
</evidence>
<dbReference type="CDD" id="cd11322">
    <property type="entry name" value="AmyAc_Glg_BE"/>
    <property type="match status" value="1"/>
</dbReference>
<dbReference type="InterPro" id="IPR044143">
    <property type="entry name" value="GlgB_N_E_set_prok"/>
</dbReference>
<keyword evidence="10" id="KW-1185">Reference proteome</keyword>
<dbReference type="PANTHER" id="PTHR43651:SF3">
    <property type="entry name" value="1,4-ALPHA-GLUCAN-BRANCHING ENZYME"/>
    <property type="match status" value="1"/>
</dbReference>
<evidence type="ECO:0000256" key="2">
    <source>
        <dbReference type="ARBA" id="ARBA00022600"/>
    </source>
</evidence>
<evidence type="ECO:0000256" key="4">
    <source>
        <dbReference type="ARBA" id="ARBA00023056"/>
    </source>
</evidence>
<dbReference type="PIRSF" id="PIRSF000463">
    <property type="entry name" value="GlgB"/>
    <property type="match status" value="1"/>
</dbReference>
<dbReference type="Pfam" id="PF02922">
    <property type="entry name" value="CBM_48"/>
    <property type="match status" value="1"/>
</dbReference>
<dbReference type="SMART" id="SM00642">
    <property type="entry name" value="Aamy"/>
    <property type="match status" value="1"/>
</dbReference>
<dbReference type="OrthoDB" id="9800174at2"/>
<gene>
    <name evidence="9" type="primary">glgB</name>
    <name evidence="9" type="ORF">Lwor_1133</name>
</gene>
<dbReference type="SUPFAM" id="SSF81296">
    <property type="entry name" value="E set domains"/>
    <property type="match status" value="1"/>
</dbReference>
<dbReference type="Gene3D" id="2.60.40.10">
    <property type="entry name" value="Immunoglobulins"/>
    <property type="match status" value="1"/>
</dbReference>
<dbReference type="InterPro" id="IPR037439">
    <property type="entry name" value="Branching_enzy"/>
</dbReference>
<evidence type="ECO:0000313" key="10">
    <source>
        <dbReference type="Proteomes" id="UP000054662"/>
    </source>
</evidence>
<dbReference type="RefSeq" id="WP_058492938.1">
    <property type="nucleotide sequence ID" value="NZ_CBCRUR010000009.1"/>
</dbReference>
<keyword evidence="2" id="KW-0321">Glycogen metabolism</keyword>
<proteinExistence type="predicted"/>
<dbReference type="Gene3D" id="3.20.20.80">
    <property type="entry name" value="Glycosidases"/>
    <property type="match status" value="1"/>
</dbReference>
<keyword evidence="5" id="KW-0119">Carbohydrate metabolism</keyword>
<evidence type="ECO:0000259" key="8">
    <source>
        <dbReference type="SMART" id="SM00642"/>
    </source>
</evidence>
<dbReference type="InterPro" id="IPR004193">
    <property type="entry name" value="Glyco_hydro_13_N"/>
</dbReference>
<dbReference type="Proteomes" id="UP000054662">
    <property type="component" value="Unassembled WGS sequence"/>
</dbReference>
<dbReference type="AlphaFoldDB" id="A0A0W1AFV9"/>
<dbReference type="EMBL" id="LNZC01000011">
    <property type="protein sequence ID" value="KTD80225.1"/>
    <property type="molecule type" value="Genomic_DNA"/>
</dbReference>
<evidence type="ECO:0000256" key="3">
    <source>
        <dbReference type="ARBA" id="ARBA00022676"/>
    </source>
</evidence>
<comment type="caution">
    <text evidence="9">The sequence shown here is derived from an EMBL/GenBank/DDBJ whole genome shotgun (WGS) entry which is preliminary data.</text>
</comment>
<dbReference type="PATRIC" id="fig|45076.6.peg.1233"/>
<dbReference type="GO" id="GO:0005978">
    <property type="term" value="P:glycogen biosynthetic process"/>
    <property type="evidence" value="ECO:0007669"/>
    <property type="project" value="UniProtKB-UniRule"/>
</dbReference>
<dbReference type="InterPro" id="IPR006407">
    <property type="entry name" value="GlgB"/>
</dbReference>
<comment type="pathway">
    <text evidence="1">Glycan biosynthesis; glycogen biosynthesis.</text>
</comment>
<dbReference type="CDD" id="cd02855">
    <property type="entry name" value="E_set_GBE_prok_N"/>
    <property type="match status" value="1"/>
</dbReference>
<keyword evidence="3 9" id="KW-0328">Glycosyltransferase</keyword>
<dbReference type="InterPro" id="IPR013783">
    <property type="entry name" value="Ig-like_fold"/>
</dbReference>
<evidence type="ECO:0000256" key="6">
    <source>
        <dbReference type="NCBIfam" id="TIGR01515"/>
    </source>
</evidence>
<dbReference type="InterPro" id="IPR006047">
    <property type="entry name" value="GH13_cat_dom"/>
</dbReference>
<feature type="domain" description="Glycosyl hydrolase family 13 catalytic" evidence="8">
    <location>
        <begin position="163"/>
        <end position="514"/>
    </location>
</feature>
<dbReference type="NCBIfam" id="TIGR01515">
    <property type="entry name" value="branching_enzym"/>
    <property type="match status" value="1"/>
</dbReference>
<organism evidence="9 10">
    <name type="scientific">Legionella worsleiensis</name>
    <dbReference type="NCBI Taxonomy" id="45076"/>
    <lineage>
        <taxon>Bacteria</taxon>
        <taxon>Pseudomonadati</taxon>
        <taxon>Pseudomonadota</taxon>
        <taxon>Gammaproteobacteria</taxon>
        <taxon>Legionellales</taxon>
        <taxon>Legionellaceae</taxon>
        <taxon>Legionella</taxon>
    </lineage>
</organism>
<dbReference type="PANTHER" id="PTHR43651">
    <property type="entry name" value="1,4-ALPHA-GLUCAN-BRANCHING ENZYME"/>
    <property type="match status" value="1"/>
</dbReference>
<dbReference type="UniPathway" id="UPA00164"/>
<evidence type="ECO:0000313" key="9">
    <source>
        <dbReference type="EMBL" id="KTD80225.1"/>
    </source>
</evidence>
<dbReference type="GO" id="GO:0004553">
    <property type="term" value="F:hydrolase activity, hydrolyzing O-glycosyl compounds"/>
    <property type="evidence" value="ECO:0007669"/>
    <property type="project" value="InterPro"/>
</dbReference>
<protein>
    <recommendedName>
        <fullName evidence="6">1,4-alpha-glucan branching enzyme</fullName>
        <ecNumber evidence="6">2.4.1.18</ecNumber>
    </recommendedName>
</protein>
<dbReference type="EC" id="2.4.1.18" evidence="6"/>
<keyword evidence="4" id="KW-0320">Glycogen biosynthesis</keyword>
<feature type="active site" description="Nucleophile" evidence="7">
    <location>
        <position position="320"/>
    </location>
</feature>
<feature type="active site" description="Proton donor" evidence="7">
    <location>
        <position position="373"/>
    </location>
</feature>
<dbReference type="STRING" id="45076.Lwor_1133"/>
<reference evidence="9 10" key="1">
    <citation type="submission" date="2015-11" db="EMBL/GenBank/DDBJ databases">
        <title>Genomic analysis of 38 Legionella species identifies large and diverse effector repertoires.</title>
        <authorList>
            <person name="Burstein D."/>
            <person name="Amaro F."/>
            <person name="Zusman T."/>
            <person name="Lifshitz Z."/>
            <person name="Cohen O."/>
            <person name="Gilbert J.A."/>
            <person name="Pupko T."/>
            <person name="Shuman H.A."/>
            <person name="Segal G."/>
        </authorList>
    </citation>
    <scope>NUCLEOTIDE SEQUENCE [LARGE SCALE GENOMIC DNA]</scope>
    <source>
        <strain evidence="9 10">ATCC 49508</strain>
    </source>
</reference>
<dbReference type="NCBIfam" id="NF008967">
    <property type="entry name" value="PRK12313.1"/>
    <property type="match status" value="1"/>
</dbReference>
<evidence type="ECO:0000256" key="1">
    <source>
        <dbReference type="ARBA" id="ARBA00004964"/>
    </source>
</evidence>
<sequence length="626" mass="73857">MALPSWFPTNISMPTLNRETHLLFKNGYFFKYHHYLGAQQIGAVSNKTFSFTVYAPHAKKVSVIGDFNNWDANKDILTKNDISNLWEIKLSNVYNGQFYKFYIESEFDKEPLLKADPFAFWSENHPPHASRIFNINNFQWNDTKWLAKRRHNNPHKMPISIYECHLGSWLRDSNDGFLNYREISEHLIPYVKSLNYTHIELLPIMEHPYYPSWGYQTLGYFSPTSRYGNPEDFAYFIDACHQQGIGVILDWVPSHFPGDEHGLRLFDGQSIYEYPEWPKCFHNDWKSYIFNYGSPFVVNFLINSALLWLEKYHVDGLRVDAVSSMIYLDYSKGPGEWQPNIYGGNHNLEAIKFIQKLTTVLQYYHPDVLLFAEESTAFPKVTELVIHGGLGFDFKWNMGWMNDTLSYIQKTPKNRLAHEHDIKNLTSYHFHEKVVLPYSHDEVVHGKRSLLEKISGQPHEQFSTLKAIFAFKCFFPGKKLSFMGNELALNQEWHFNQQLQWDEYKDKPASVFLRKLICDLNTLYRHFPCLYFNEHEPNQFKWIEHDNVPKTCFVFMRKYEHENILIISNFGTEDICINNIQEDHQVMELILHTEWQKYGGIINFSSATEKNRYSSKLSTQVFLCKN</sequence>
<dbReference type="InterPro" id="IPR017853">
    <property type="entry name" value="GH"/>
</dbReference>
<evidence type="ECO:0000256" key="7">
    <source>
        <dbReference type="PIRSR" id="PIRSR000463-1"/>
    </source>
</evidence>
<keyword evidence="9" id="KW-0808">Transferase</keyword>
<dbReference type="InterPro" id="IPR014756">
    <property type="entry name" value="Ig_E-set"/>
</dbReference>
<accession>A0A0W1AFV9</accession>